<dbReference type="PANTHER" id="PTHR43427:SF6">
    <property type="entry name" value="CHLORIDE CHANNEL PROTEIN CLC-E"/>
    <property type="match status" value="1"/>
</dbReference>
<feature type="transmembrane region" description="Helical" evidence="10">
    <location>
        <begin position="303"/>
        <end position="324"/>
    </location>
</feature>
<evidence type="ECO:0000256" key="3">
    <source>
        <dbReference type="ARBA" id="ARBA00022692"/>
    </source>
</evidence>
<evidence type="ECO:0000256" key="10">
    <source>
        <dbReference type="SAM" id="Phobius"/>
    </source>
</evidence>
<keyword evidence="7" id="KW-0869">Chloride channel</keyword>
<protein>
    <submittedName>
        <fullName evidence="11">Chloride channel protein</fullName>
    </submittedName>
</protein>
<dbReference type="EMBL" id="NDXW01000001">
    <property type="protein sequence ID" value="RDH45722.1"/>
    <property type="molecule type" value="Genomic_DNA"/>
</dbReference>
<dbReference type="AlphaFoldDB" id="A0A4P9VTX4"/>
<accession>A0A4P9VTX4</accession>
<feature type="transmembrane region" description="Helical" evidence="10">
    <location>
        <begin position="198"/>
        <end position="220"/>
    </location>
</feature>
<evidence type="ECO:0000313" key="12">
    <source>
        <dbReference type="Proteomes" id="UP000257039"/>
    </source>
</evidence>
<evidence type="ECO:0000256" key="5">
    <source>
        <dbReference type="ARBA" id="ARBA00023065"/>
    </source>
</evidence>
<evidence type="ECO:0000256" key="8">
    <source>
        <dbReference type="ARBA" id="ARBA00023214"/>
    </source>
</evidence>
<keyword evidence="5" id="KW-0406">Ion transport</keyword>
<keyword evidence="4 10" id="KW-1133">Transmembrane helix</keyword>
<keyword evidence="2" id="KW-0813">Transport</keyword>
<keyword evidence="3 10" id="KW-0812">Transmembrane</keyword>
<feature type="transmembrane region" description="Helical" evidence="10">
    <location>
        <begin position="240"/>
        <end position="260"/>
    </location>
</feature>
<dbReference type="PRINTS" id="PR00762">
    <property type="entry name" value="CLCHANNEL"/>
</dbReference>
<reference evidence="11 12" key="1">
    <citation type="submission" date="2017-04" db="EMBL/GenBank/DDBJ databases">
        <title>Draft genome sequence of Zooshikella ganghwensis VG4 isolated from Red Sea sediments.</title>
        <authorList>
            <person name="Rehman Z."/>
            <person name="Alam I."/>
            <person name="Kamau A."/>
            <person name="Bajic V."/>
            <person name="Leiknes T."/>
        </authorList>
    </citation>
    <scope>NUCLEOTIDE SEQUENCE [LARGE SCALE GENOMIC DNA]</scope>
    <source>
        <strain evidence="11 12">VG4</strain>
    </source>
</reference>
<feature type="transmembrane region" description="Helical" evidence="10">
    <location>
        <begin position="272"/>
        <end position="291"/>
    </location>
</feature>
<evidence type="ECO:0000256" key="2">
    <source>
        <dbReference type="ARBA" id="ARBA00022448"/>
    </source>
</evidence>
<comment type="caution">
    <text evidence="11">The sequence shown here is derived from an EMBL/GenBank/DDBJ whole genome shotgun (WGS) entry which is preliminary data.</text>
</comment>
<dbReference type="RefSeq" id="WP_094788639.1">
    <property type="nucleotide sequence ID" value="NZ_NDXW01000001.1"/>
</dbReference>
<evidence type="ECO:0000256" key="4">
    <source>
        <dbReference type="ARBA" id="ARBA00022989"/>
    </source>
</evidence>
<evidence type="ECO:0000313" key="11">
    <source>
        <dbReference type="EMBL" id="RDH45722.1"/>
    </source>
</evidence>
<dbReference type="SUPFAM" id="SSF81340">
    <property type="entry name" value="Clc chloride channel"/>
    <property type="match status" value="1"/>
</dbReference>
<dbReference type="GO" id="GO:0034707">
    <property type="term" value="C:chloride channel complex"/>
    <property type="evidence" value="ECO:0007669"/>
    <property type="project" value="UniProtKB-KW"/>
</dbReference>
<dbReference type="InterPro" id="IPR046342">
    <property type="entry name" value="CBS_dom_sf"/>
</dbReference>
<evidence type="ECO:0000256" key="1">
    <source>
        <dbReference type="ARBA" id="ARBA00004141"/>
    </source>
</evidence>
<evidence type="ECO:0000256" key="6">
    <source>
        <dbReference type="ARBA" id="ARBA00023136"/>
    </source>
</evidence>
<proteinExistence type="predicted"/>
<dbReference type="CDD" id="cd00400">
    <property type="entry name" value="Voltage_gated_ClC"/>
    <property type="match status" value="1"/>
</dbReference>
<keyword evidence="6 10" id="KW-0472">Membrane</keyword>
<feature type="transmembrane region" description="Helical" evidence="10">
    <location>
        <begin position="74"/>
        <end position="91"/>
    </location>
</feature>
<dbReference type="Pfam" id="PF00654">
    <property type="entry name" value="Voltage_CLC"/>
    <property type="match status" value="1"/>
</dbReference>
<keyword evidence="8" id="KW-0868">Chloride</keyword>
<dbReference type="SUPFAM" id="SSF54631">
    <property type="entry name" value="CBS-domain pair"/>
    <property type="match status" value="1"/>
</dbReference>
<feature type="transmembrane region" description="Helical" evidence="10">
    <location>
        <begin position="370"/>
        <end position="390"/>
    </location>
</feature>
<evidence type="ECO:0000256" key="9">
    <source>
        <dbReference type="ARBA" id="ARBA00023303"/>
    </source>
</evidence>
<dbReference type="InterPro" id="IPR050368">
    <property type="entry name" value="ClC-type_chloride_channel"/>
</dbReference>
<keyword evidence="9" id="KW-0407">Ion channel</keyword>
<dbReference type="InterPro" id="IPR001807">
    <property type="entry name" value="ClC"/>
</dbReference>
<feature type="transmembrane region" description="Helical" evidence="10">
    <location>
        <begin position="402"/>
        <end position="421"/>
    </location>
</feature>
<organism evidence="11 12">
    <name type="scientific">Zooshikella ganghwensis</name>
    <dbReference type="NCBI Taxonomy" id="202772"/>
    <lineage>
        <taxon>Bacteria</taxon>
        <taxon>Pseudomonadati</taxon>
        <taxon>Pseudomonadota</taxon>
        <taxon>Gammaproteobacteria</taxon>
        <taxon>Oceanospirillales</taxon>
        <taxon>Zooshikellaceae</taxon>
        <taxon>Zooshikella</taxon>
    </lineage>
</organism>
<name>A0A4P9VTX4_9GAMM</name>
<gene>
    <name evidence="11" type="ORF">B9G39_20985</name>
</gene>
<dbReference type="InterPro" id="IPR014743">
    <property type="entry name" value="Cl-channel_core"/>
</dbReference>
<dbReference type="Proteomes" id="UP000257039">
    <property type="component" value="Unassembled WGS sequence"/>
</dbReference>
<dbReference type="Gene3D" id="1.10.3080.10">
    <property type="entry name" value="Clc chloride channel"/>
    <property type="match status" value="1"/>
</dbReference>
<dbReference type="PANTHER" id="PTHR43427">
    <property type="entry name" value="CHLORIDE CHANNEL PROTEIN CLC-E"/>
    <property type="match status" value="1"/>
</dbReference>
<sequence length="585" mass="63282">MLKDRFRLPTLERFRHQVADVNALPQLAILGFFSGLFSGMVVILFRHAVELPLQHILPNFDDENFEGLTLVERIGLPLFVGMLILITLYRVKPKYLRVGITHVIERLSYHQGHLPIKNMLVQFFGGSLAIISGQPVGREGPAVHLGAACSSLLGQWLKLPNNSIRTLVGCGAAGAISAAFNTPIAGVIFAMEVIMMEYTIAGFTPVILAAVTAAVLSEMVYGMAPAFSVPPMFLASLWELPLVVIVGILAGILAACFTHLVQLSCKLRTRPLWQRIILASLLTAISGAILPEIMGVGYDTVNMTLSGIIPLQLLCFLVIGKLLVSGTICGLGLPGGLIGPVLFIGASLGGALGIAGAYLTDSSGSPSGFYAMLGMGAMMGAVLQAPLAALMAVLELTQNPHIILPAMLVIVVASMTSKYFFKKPSVFLTQLQAQGLNFRNDPLSQALQRTGVSSIMERQFVRLARHCSYDEASQALTTNPIWIVIDTNKPEAILLAADLARYLGQTQEEANDEPESDTIDLLALPGERKDITPLYIQATLHEALEKLDQTQVEALYITSVSAPMINRINGIITRKAIERFYQFKH</sequence>
<comment type="subcellular location">
    <subcellularLocation>
        <location evidence="1">Membrane</location>
        <topology evidence="1">Multi-pass membrane protein</topology>
    </subcellularLocation>
</comment>
<keyword evidence="12" id="KW-1185">Reference proteome</keyword>
<evidence type="ECO:0000256" key="7">
    <source>
        <dbReference type="ARBA" id="ARBA00023173"/>
    </source>
</evidence>
<dbReference type="GO" id="GO:0005254">
    <property type="term" value="F:chloride channel activity"/>
    <property type="evidence" value="ECO:0007669"/>
    <property type="project" value="UniProtKB-KW"/>
</dbReference>
<feature type="transmembrane region" description="Helical" evidence="10">
    <location>
        <begin position="21"/>
        <end position="45"/>
    </location>
</feature>
<feature type="transmembrane region" description="Helical" evidence="10">
    <location>
        <begin position="336"/>
        <end position="358"/>
    </location>
</feature>